<proteinExistence type="predicted"/>
<reference evidence="1 2" key="1">
    <citation type="submission" date="2011-11" db="EMBL/GenBank/DDBJ databases">
        <title>The Genome Sequence of Fusarium oxysporum PHW815.</title>
        <authorList>
            <consortium name="The Broad Institute Genome Sequencing Platform"/>
            <person name="Ma L.-J."/>
            <person name="Gale L.R."/>
            <person name="Schwartz D.C."/>
            <person name="Zhou S."/>
            <person name="Corby-Kistler H."/>
            <person name="Young S.K."/>
            <person name="Zeng Q."/>
            <person name="Gargeya S."/>
            <person name="Fitzgerald M."/>
            <person name="Haas B."/>
            <person name="Abouelleil A."/>
            <person name="Alvarado L."/>
            <person name="Arachchi H.M."/>
            <person name="Berlin A."/>
            <person name="Brown A."/>
            <person name="Chapman S.B."/>
            <person name="Chen Z."/>
            <person name="Dunbar C."/>
            <person name="Freedman E."/>
            <person name="Gearin G."/>
            <person name="Goldberg J."/>
            <person name="Griggs A."/>
            <person name="Gujja S."/>
            <person name="Heiman D."/>
            <person name="Howarth C."/>
            <person name="Larson L."/>
            <person name="Lui A."/>
            <person name="MacDonald P.J.P."/>
            <person name="Montmayeur A."/>
            <person name="Murphy C."/>
            <person name="Neiman D."/>
            <person name="Pearson M."/>
            <person name="Priest M."/>
            <person name="Roberts A."/>
            <person name="Saif S."/>
            <person name="Shea T."/>
            <person name="Shenoy N."/>
            <person name="Sisk P."/>
            <person name="Stolte C."/>
            <person name="Sykes S."/>
            <person name="Wortman J."/>
            <person name="Nusbaum C."/>
            <person name="Birren B."/>
        </authorList>
    </citation>
    <scope>NUCLEOTIDE SEQUENCE [LARGE SCALE GENOMIC DNA]</scope>
    <source>
        <strain evidence="1 2">54005</strain>
    </source>
</reference>
<protein>
    <submittedName>
        <fullName evidence="1">Uncharacterized protein</fullName>
    </submittedName>
</protein>
<dbReference type="EMBL" id="JH658455">
    <property type="protein sequence ID" value="EXK79865.1"/>
    <property type="molecule type" value="Genomic_DNA"/>
</dbReference>
<dbReference type="AlphaFoldDB" id="X0BCH6"/>
<evidence type="ECO:0000313" key="1">
    <source>
        <dbReference type="EMBL" id="EXK79865.1"/>
    </source>
</evidence>
<feature type="non-terminal residue" evidence="1">
    <location>
        <position position="75"/>
    </location>
</feature>
<sequence length="75" mass="8346">GTSGASTLFGSLLSSPLSSSSMLRPRALLWRRLLESSTVMMLTSHKSTSRILRSRLFLRPQNRCIMMSAGTCNWL</sequence>
<gene>
    <name evidence="1" type="ORF">FOQG_15544</name>
</gene>
<name>X0BCH6_FUSOX</name>
<dbReference type="HOGENOM" id="CLU_2677732_0_0_1"/>
<dbReference type="Proteomes" id="UP000030663">
    <property type="component" value="Unassembled WGS sequence"/>
</dbReference>
<evidence type="ECO:0000313" key="2">
    <source>
        <dbReference type="Proteomes" id="UP000030663"/>
    </source>
</evidence>
<organism evidence="1 2">
    <name type="scientific">Fusarium oxysporum f. sp. raphani 54005</name>
    <dbReference type="NCBI Taxonomy" id="1089458"/>
    <lineage>
        <taxon>Eukaryota</taxon>
        <taxon>Fungi</taxon>
        <taxon>Dikarya</taxon>
        <taxon>Ascomycota</taxon>
        <taxon>Pezizomycotina</taxon>
        <taxon>Sordariomycetes</taxon>
        <taxon>Hypocreomycetidae</taxon>
        <taxon>Hypocreales</taxon>
        <taxon>Nectriaceae</taxon>
        <taxon>Fusarium</taxon>
        <taxon>Fusarium oxysporum species complex</taxon>
    </lineage>
</organism>
<feature type="non-terminal residue" evidence="1">
    <location>
        <position position="1"/>
    </location>
</feature>
<accession>X0BCH6</accession>
<keyword evidence="2" id="KW-1185">Reference proteome</keyword>